<comment type="caution">
    <text evidence="2">The sequence shown here is derived from an EMBL/GenBank/DDBJ whole genome shotgun (WGS) entry which is preliminary data.</text>
</comment>
<evidence type="ECO:0000256" key="1">
    <source>
        <dbReference type="SAM" id="Phobius"/>
    </source>
</evidence>
<protein>
    <submittedName>
        <fullName evidence="2">Uncharacterized protein</fullName>
    </submittedName>
</protein>
<dbReference type="RefSeq" id="WP_359210601.1">
    <property type="nucleotide sequence ID" value="NZ_JBEZAM010000030.1"/>
</dbReference>
<keyword evidence="3" id="KW-1185">Reference proteome</keyword>
<keyword evidence="1" id="KW-0472">Membrane</keyword>
<organism evidence="2 3">
    <name type="scientific">Streptomyces exfoliatus</name>
    <name type="common">Streptomyces hydrogenans</name>
    <dbReference type="NCBI Taxonomy" id="1905"/>
    <lineage>
        <taxon>Bacteria</taxon>
        <taxon>Bacillati</taxon>
        <taxon>Actinomycetota</taxon>
        <taxon>Actinomycetes</taxon>
        <taxon>Kitasatosporales</taxon>
        <taxon>Streptomycetaceae</taxon>
        <taxon>Streptomyces</taxon>
    </lineage>
</organism>
<proteinExistence type="predicted"/>
<dbReference type="Proteomes" id="UP001551210">
    <property type="component" value="Unassembled WGS sequence"/>
</dbReference>
<accession>A0ABV3CZT8</accession>
<sequence length="204" mass="21233">MNEEELAKGKKRAAQALVLLGGVFVMVFAVLAATQVWKDAWLGFHGESGQFVAATCERKSSGRSGANTVCTGTFTADNGRTVATSRLKSSGPDTMAVGDSHRVRCATDGACVFEGPTDAAKGGGGALFVTLFTALTPAGTLLMARRIGSVNTSRSASATICCRRFNGLTAGGSWGDVDLGHTKHGTHHRQLAVPASWVGQSQFR</sequence>
<dbReference type="EMBL" id="JBEZAM010000030">
    <property type="protein sequence ID" value="MEU7295727.1"/>
    <property type="molecule type" value="Genomic_DNA"/>
</dbReference>
<evidence type="ECO:0000313" key="3">
    <source>
        <dbReference type="Proteomes" id="UP001551210"/>
    </source>
</evidence>
<keyword evidence="1" id="KW-1133">Transmembrane helix</keyword>
<feature type="transmembrane region" description="Helical" evidence="1">
    <location>
        <begin position="16"/>
        <end position="37"/>
    </location>
</feature>
<reference evidence="2 3" key="1">
    <citation type="submission" date="2024-06" db="EMBL/GenBank/DDBJ databases">
        <title>The Natural Products Discovery Center: Release of the First 8490 Sequenced Strains for Exploring Actinobacteria Biosynthetic Diversity.</title>
        <authorList>
            <person name="Kalkreuter E."/>
            <person name="Kautsar S.A."/>
            <person name="Yang D."/>
            <person name="Bader C.D."/>
            <person name="Teijaro C.N."/>
            <person name="Fluegel L."/>
            <person name="Davis C.M."/>
            <person name="Simpson J.R."/>
            <person name="Lauterbach L."/>
            <person name="Steele A.D."/>
            <person name="Gui C."/>
            <person name="Meng S."/>
            <person name="Li G."/>
            <person name="Viehrig K."/>
            <person name="Ye F."/>
            <person name="Su P."/>
            <person name="Kiefer A.F."/>
            <person name="Nichols A."/>
            <person name="Cepeda A.J."/>
            <person name="Yan W."/>
            <person name="Fan B."/>
            <person name="Jiang Y."/>
            <person name="Adhikari A."/>
            <person name="Zheng C.-J."/>
            <person name="Schuster L."/>
            <person name="Cowan T.M."/>
            <person name="Smanski M.J."/>
            <person name="Chevrette M.G."/>
            <person name="De Carvalho L.P.S."/>
            <person name="Shen B."/>
        </authorList>
    </citation>
    <scope>NUCLEOTIDE SEQUENCE [LARGE SCALE GENOMIC DNA]</scope>
    <source>
        <strain evidence="2 3">NPDC045705</strain>
    </source>
</reference>
<evidence type="ECO:0000313" key="2">
    <source>
        <dbReference type="EMBL" id="MEU7295727.1"/>
    </source>
</evidence>
<gene>
    <name evidence="2" type="ORF">AB0A76_21345</name>
</gene>
<keyword evidence="1" id="KW-0812">Transmembrane</keyword>
<name>A0ABV3CZT8_STREX</name>
<feature type="transmembrane region" description="Helical" evidence="1">
    <location>
        <begin position="125"/>
        <end position="144"/>
    </location>
</feature>